<keyword evidence="1" id="KW-1133">Transmembrane helix</keyword>
<dbReference type="EMBL" id="BRXY01000446">
    <property type="protein sequence ID" value="GMH95584.1"/>
    <property type="molecule type" value="Genomic_DNA"/>
</dbReference>
<proteinExistence type="predicted"/>
<feature type="signal peptide" evidence="2">
    <location>
        <begin position="1"/>
        <end position="24"/>
    </location>
</feature>
<dbReference type="OrthoDB" id="10592815at2759"/>
<evidence type="ECO:0000256" key="2">
    <source>
        <dbReference type="SAM" id="SignalP"/>
    </source>
</evidence>
<organism evidence="3 4">
    <name type="scientific">Triparma strigata</name>
    <dbReference type="NCBI Taxonomy" id="1606541"/>
    <lineage>
        <taxon>Eukaryota</taxon>
        <taxon>Sar</taxon>
        <taxon>Stramenopiles</taxon>
        <taxon>Ochrophyta</taxon>
        <taxon>Bolidophyceae</taxon>
        <taxon>Parmales</taxon>
        <taxon>Triparmaceae</taxon>
        <taxon>Triparma</taxon>
    </lineage>
</organism>
<sequence length="150" mass="17181">MNCRLRSDSALLAIFLALLNLSLTFTSYHADGFLLPPQLHTRRSIRRSTALPLKRTNDMLADKEGPLEGPLVFDWTNFSRPENYILFTQSRPSMEESTETVRVDLTKPITWLGILFFVPVFSSEFFFAISRSFICDLPQFPNLCLNMNGI</sequence>
<dbReference type="AlphaFoldDB" id="A0A9W7EWX7"/>
<evidence type="ECO:0000256" key="1">
    <source>
        <dbReference type="SAM" id="Phobius"/>
    </source>
</evidence>
<gene>
    <name evidence="3" type="ORF">TrST_g6782</name>
</gene>
<comment type="caution">
    <text evidence="3">The sequence shown here is derived from an EMBL/GenBank/DDBJ whole genome shotgun (WGS) entry which is preliminary data.</text>
</comment>
<dbReference type="Proteomes" id="UP001165085">
    <property type="component" value="Unassembled WGS sequence"/>
</dbReference>
<name>A0A9W7EWX7_9STRA</name>
<keyword evidence="4" id="KW-1185">Reference proteome</keyword>
<protein>
    <submittedName>
        <fullName evidence="3">Uncharacterized protein</fullName>
    </submittedName>
</protein>
<evidence type="ECO:0000313" key="3">
    <source>
        <dbReference type="EMBL" id="GMH95584.1"/>
    </source>
</evidence>
<reference evidence="4" key="1">
    <citation type="journal article" date="2023" name="Commun. Biol.">
        <title>Genome analysis of Parmales, the sister group of diatoms, reveals the evolutionary specialization of diatoms from phago-mixotrophs to photoautotrophs.</title>
        <authorList>
            <person name="Ban H."/>
            <person name="Sato S."/>
            <person name="Yoshikawa S."/>
            <person name="Yamada K."/>
            <person name="Nakamura Y."/>
            <person name="Ichinomiya M."/>
            <person name="Sato N."/>
            <person name="Blanc-Mathieu R."/>
            <person name="Endo H."/>
            <person name="Kuwata A."/>
            <person name="Ogata H."/>
        </authorList>
    </citation>
    <scope>NUCLEOTIDE SEQUENCE [LARGE SCALE GENOMIC DNA]</scope>
    <source>
        <strain evidence="4">NIES 3701</strain>
    </source>
</reference>
<accession>A0A9W7EWX7</accession>
<feature type="transmembrane region" description="Helical" evidence="1">
    <location>
        <begin position="109"/>
        <end position="129"/>
    </location>
</feature>
<feature type="chain" id="PRO_5040760271" evidence="2">
    <location>
        <begin position="25"/>
        <end position="150"/>
    </location>
</feature>
<keyword evidence="2" id="KW-0732">Signal</keyword>
<evidence type="ECO:0000313" key="4">
    <source>
        <dbReference type="Proteomes" id="UP001165085"/>
    </source>
</evidence>
<keyword evidence="1" id="KW-0812">Transmembrane</keyword>
<keyword evidence="1" id="KW-0472">Membrane</keyword>